<dbReference type="SMART" id="SM01117">
    <property type="entry name" value="Cyt-b5"/>
    <property type="match status" value="1"/>
</dbReference>
<gene>
    <name evidence="18" type="ORF">BD626DRAFT_436045</name>
</gene>
<comment type="caution">
    <text evidence="18">The sequence shown here is derived from an EMBL/GenBank/DDBJ whole genome shotgun (WGS) entry which is preliminary data.</text>
</comment>
<evidence type="ECO:0000256" key="12">
    <source>
        <dbReference type="ARBA" id="ARBA00023002"/>
    </source>
</evidence>
<keyword evidence="14" id="KW-0443">Lipid metabolism</keyword>
<feature type="transmembrane region" description="Helical" evidence="16">
    <location>
        <begin position="227"/>
        <end position="249"/>
    </location>
</feature>
<evidence type="ECO:0000256" key="11">
    <source>
        <dbReference type="ARBA" id="ARBA00022989"/>
    </source>
</evidence>
<dbReference type="GO" id="GO:0006665">
    <property type="term" value="P:sphingolipid metabolic process"/>
    <property type="evidence" value="ECO:0007669"/>
    <property type="project" value="UniProtKB-UniPathway"/>
</dbReference>
<evidence type="ECO:0000256" key="10">
    <source>
        <dbReference type="ARBA" id="ARBA00022919"/>
    </source>
</evidence>
<accession>A0A550C5Y6</accession>
<sequence>MVAIRAAAKSLPIIPRVEVGKRILVGEPILIYHGLVLRVPPSWLAAHPGGEISILHYVGRDCTDEVDAFHPDDVCETIRKYAVGAVDDSDLPWHPYVPPVMTGWVRRRAHNGDWSWYREADMLVGDGDADSLFPSSQILLVERDTFDAVRSAAPPEKGAAAASEGPTLELLTPGPASGLSAEIQARHSRAWHELQRRIDDAGLFQCKYLRGYGPEVLRYALLSGVSAWCYSAGYFFFSALFLGLFWQQLVFAAHDLGHASVTHVWEIDRIISILIADFIGGLSIGWWVENHNVHHLITNHPSHDPDIQHLPFFAISPVFFKNLFSSYYKRMLYFDAFAKIFVSIQHKLFYVVMAFARFNLYALSYGHLWKKAFDTRRTKGGRWAWGLECVGIVFFWYWFGNVLRGCGSWQKALMFLVVSHAATSPLHIQIVLSHFSMSTVDLGPLESFAARQMRTTTDVLCPRKIGFIHGGLHLQVTHHLFPRLPRHNLDDAAFLVKEFAKEQGLVYAEFGFIAGNQDVLGTLRNVAEQVKVIGQVASAEAKEALDKKLKASEKDCEKLEKTI</sequence>
<evidence type="ECO:0000256" key="4">
    <source>
        <dbReference type="ARBA" id="ARBA00009295"/>
    </source>
</evidence>
<dbReference type="PROSITE" id="PS50255">
    <property type="entry name" value="CYTOCHROME_B5_2"/>
    <property type="match status" value="1"/>
</dbReference>
<dbReference type="InterPro" id="IPR036400">
    <property type="entry name" value="Cyt_B5-like_heme/steroid_sf"/>
</dbReference>
<feature type="domain" description="Cytochrome b5 heme-binding" evidence="17">
    <location>
        <begin position="11"/>
        <end position="87"/>
    </location>
</feature>
<dbReference type="STRING" id="97359.A0A550C5Y6"/>
<dbReference type="InterPro" id="IPR001199">
    <property type="entry name" value="Cyt_B5-like_heme/steroid-bd"/>
</dbReference>
<dbReference type="PIRSF" id="PIRSF015921">
    <property type="entry name" value="FA_sphinglp_des"/>
    <property type="match status" value="1"/>
</dbReference>
<protein>
    <recommendedName>
        <fullName evidence="6">Delta 8-(E)-sphingolipid desaturase</fullName>
        <ecNumber evidence="5">1.14.19.18</ecNumber>
    </recommendedName>
</protein>
<keyword evidence="13" id="KW-0408">Iron</keyword>
<evidence type="ECO:0000256" key="14">
    <source>
        <dbReference type="ARBA" id="ARBA00023098"/>
    </source>
</evidence>
<evidence type="ECO:0000256" key="8">
    <source>
        <dbReference type="ARBA" id="ARBA00022692"/>
    </source>
</evidence>
<dbReference type="Pfam" id="PF00173">
    <property type="entry name" value="Cyt-b5"/>
    <property type="match status" value="1"/>
</dbReference>
<dbReference type="Pfam" id="PF00487">
    <property type="entry name" value="FA_desaturase"/>
    <property type="match status" value="1"/>
</dbReference>
<comment type="similarity">
    <text evidence="4">Belongs to the fatty acid desaturase type 1 family.</text>
</comment>
<feature type="transmembrane region" description="Helical" evidence="16">
    <location>
        <begin position="380"/>
        <end position="400"/>
    </location>
</feature>
<dbReference type="GO" id="GO:0016020">
    <property type="term" value="C:membrane"/>
    <property type="evidence" value="ECO:0007669"/>
    <property type="project" value="UniProtKB-SubCell"/>
</dbReference>
<feature type="transmembrane region" description="Helical" evidence="16">
    <location>
        <begin position="309"/>
        <end position="328"/>
    </location>
</feature>
<dbReference type="EMBL" id="VDMD01000023">
    <property type="protein sequence ID" value="TRM60219.1"/>
    <property type="molecule type" value="Genomic_DNA"/>
</dbReference>
<dbReference type="OrthoDB" id="260091at2759"/>
<evidence type="ECO:0000256" key="9">
    <source>
        <dbReference type="ARBA" id="ARBA00022723"/>
    </source>
</evidence>
<evidence type="ECO:0000256" key="2">
    <source>
        <dbReference type="ARBA" id="ARBA00004760"/>
    </source>
</evidence>
<dbReference type="GO" id="GO:0016717">
    <property type="term" value="F:oxidoreductase activity, acting on paired donors, with oxidation of a pair of donors resulting in the reduction of molecular oxygen to two molecules of water"/>
    <property type="evidence" value="ECO:0007669"/>
    <property type="project" value="TreeGrafter"/>
</dbReference>
<dbReference type="PANTHER" id="PTHR19353">
    <property type="entry name" value="FATTY ACID DESATURASE 2"/>
    <property type="match status" value="1"/>
</dbReference>
<evidence type="ECO:0000256" key="5">
    <source>
        <dbReference type="ARBA" id="ARBA00012019"/>
    </source>
</evidence>
<proteinExistence type="inferred from homology"/>
<evidence type="ECO:0000313" key="19">
    <source>
        <dbReference type="Proteomes" id="UP000320762"/>
    </source>
</evidence>
<keyword evidence="19" id="KW-1185">Reference proteome</keyword>
<keyword evidence="9" id="KW-0479">Metal-binding</keyword>
<keyword evidence="10" id="KW-0746">Sphingolipid metabolism</keyword>
<keyword evidence="8 16" id="KW-0812">Transmembrane</keyword>
<keyword evidence="12" id="KW-0560">Oxidoreductase</keyword>
<dbReference type="GO" id="GO:0046872">
    <property type="term" value="F:metal ion binding"/>
    <property type="evidence" value="ECO:0007669"/>
    <property type="project" value="UniProtKB-KW"/>
</dbReference>
<dbReference type="PANTHER" id="PTHR19353:SF30">
    <property type="entry name" value="DELTA 8-(E)-SPHINGOLIPID DESATURASE"/>
    <property type="match status" value="1"/>
</dbReference>
<dbReference type="SUPFAM" id="SSF55856">
    <property type="entry name" value="Cytochrome b5-like heme/steroid binding domain"/>
    <property type="match status" value="1"/>
</dbReference>
<comment type="pathway">
    <text evidence="3">Sphingolipid metabolism.</text>
</comment>
<dbReference type="InterPro" id="IPR005804">
    <property type="entry name" value="FA_desaturase_dom"/>
</dbReference>
<evidence type="ECO:0000313" key="18">
    <source>
        <dbReference type="EMBL" id="TRM60219.1"/>
    </source>
</evidence>
<keyword evidence="15 16" id="KW-0472">Membrane</keyword>
<dbReference type="EC" id="1.14.19.18" evidence="5"/>
<dbReference type="CDD" id="cd03506">
    <property type="entry name" value="Delta6-FADS-like"/>
    <property type="match status" value="1"/>
</dbReference>
<comment type="pathway">
    <text evidence="2">Lipid metabolism; sphingolipid metabolism.</text>
</comment>
<reference evidence="18 19" key="1">
    <citation type="journal article" date="2019" name="New Phytol.">
        <title>Comparative genomics reveals unique wood-decay strategies and fruiting body development in the Schizophyllaceae.</title>
        <authorList>
            <person name="Almasi E."/>
            <person name="Sahu N."/>
            <person name="Krizsan K."/>
            <person name="Balint B."/>
            <person name="Kovacs G.M."/>
            <person name="Kiss B."/>
            <person name="Cseklye J."/>
            <person name="Drula E."/>
            <person name="Henrissat B."/>
            <person name="Nagy I."/>
            <person name="Chovatia M."/>
            <person name="Adam C."/>
            <person name="LaButti K."/>
            <person name="Lipzen A."/>
            <person name="Riley R."/>
            <person name="Grigoriev I.V."/>
            <person name="Nagy L.G."/>
        </authorList>
    </citation>
    <scope>NUCLEOTIDE SEQUENCE [LARGE SCALE GENOMIC DNA]</scope>
    <source>
        <strain evidence="18 19">NL-1724</strain>
    </source>
</reference>
<evidence type="ECO:0000256" key="3">
    <source>
        <dbReference type="ARBA" id="ARBA00004991"/>
    </source>
</evidence>
<evidence type="ECO:0000256" key="6">
    <source>
        <dbReference type="ARBA" id="ARBA00016939"/>
    </source>
</evidence>
<dbReference type="Proteomes" id="UP000320762">
    <property type="component" value="Unassembled WGS sequence"/>
</dbReference>
<evidence type="ECO:0000256" key="1">
    <source>
        <dbReference type="ARBA" id="ARBA00004141"/>
    </source>
</evidence>
<feature type="transmembrane region" description="Helical" evidence="16">
    <location>
        <begin position="269"/>
        <end position="288"/>
    </location>
</feature>
<dbReference type="AlphaFoldDB" id="A0A550C5Y6"/>
<feature type="transmembrane region" description="Helical" evidence="16">
    <location>
        <begin position="348"/>
        <end position="368"/>
    </location>
</feature>
<dbReference type="Gene3D" id="3.10.120.10">
    <property type="entry name" value="Cytochrome b5-like heme/steroid binding domain"/>
    <property type="match status" value="1"/>
</dbReference>
<evidence type="ECO:0000256" key="13">
    <source>
        <dbReference type="ARBA" id="ARBA00023004"/>
    </source>
</evidence>
<evidence type="ECO:0000256" key="16">
    <source>
        <dbReference type="SAM" id="Phobius"/>
    </source>
</evidence>
<dbReference type="InterPro" id="IPR012171">
    <property type="entry name" value="Fatty_acid_desaturase"/>
</dbReference>
<organism evidence="18 19">
    <name type="scientific">Schizophyllum amplum</name>
    <dbReference type="NCBI Taxonomy" id="97359"/>
    <lineage>
        <taxon>Eukaryota</taxon>
        <taxon>Fungi</taxon>
        <taxon>Dikarya</taxon>
        <taxon>Basidiomycota</taxon>
        <taxon>Agaricomycotina</taxon>
        <taxon>Agaricomycetes</taxon>
        <taxon>Agaricomycetidae</taxon>
        <taxon>Agaricales</taxon>
        <taxon>Schizophyllaceae</taxon>
        <taxon>Schizophyllum</taxon>
    </lineage>
</organism>
<keyword evidence="11 16" id="KW-1133">Transmembrane helix</keyword>
<name>A0A550C5Y6_9AGAR</name>
<evidence type="ECO:0000256" key="7">
    <source>
        <dbReference type="ARBA" id="ARBA00022617"/>
    </source>
</evidence>
<keyword evidence="7" id="KW-0349">Heme</keyword>
<evidence type="ECO:0000256" key="15">
    <source>
        <dbReference type="ARBA" id="ARBA00023136"/>
    </source>
</evidence>
<comment type="subcellular location">
    <subcellularLocation>
        <location evidence="1">Membrane</location>
        <topology evidence="1">Multi-pass membrane protein</topology>
    </subcellularLocation>
</comment>
<evidence type="ECO:0000259" key="17">
    <source>
        <dbReference type="PROSITE" id="PS50255"/>
    </source>
</evidence>
<dbReference type="UniPathway" id="UPA00222"/>